<dbReference type="STRING" id="1247936.BN2475_940018"/>
<dbReference type="Proteomes" id="UP000187012">
    <property type="component" value="Unassembled WGS sequence"/>
</dbReference>
<gene>
    <name evidence="1" type="ORF">BN2475_940018</name>
</gene>
<evidence type="ECO:0000313" key="2">
    <source>
        <dbReference type="Proteomes" id="UP000187012"/>
    </source>
</evidence>
<name>A0A1N7SL45_9BURK</name>
<organism evidence="1 2">
    <name type="scientific">Paraburkholderia ribeironis</name>
    <dbReference type="NCBI Taxonomy" id="1247936"/>
    <lineage>
        <taxon>Bacteria</taxon>
        <taxon>Pseudomonadati</taxon>
        <taxon>Pseudomonadota</taxon>
        <taxon>Betaproteobacteria</taxon>
        <taxon>Burkholderiales</taxon>
        <taxon>Burkholderiaceae</taxon>
        <taxon>Paraburkholderia</taxon>
    </lineage>
</organism>
<sequence>MAITKKDDDFGALPHAFVAHLVSAVPAPPLDIEILAKTQAATMQTHLIQFALQNQ</sequence>
<evidence type="ECO:0000313" key="1">
    <source>
        <dbReference type="EMBL" id="SIT48133.1"/>
    </source>
</evidence>
<dbReference type="AlphaFoldDB" id="A0A1N7SL45"/>
<protein>
    <submittedName>
        <fullName evidence="1">Uncharacterized protein</fullName>
    </submittedName>
</protein>
<accession>A0A1N7SL45</accession>
<proteinExistence type="predicted"/>
<dbReference type="EMBL" id="CYGX02000094">
    <property type="protein sequence ID" value="SIT48133.1"/>
    <property type="molecule type" value="Genomic_DNA"/>
</dbReference>
<keyword evidence="2" id="KW-1185">Reference proteome</keyword>
<reference evidence="1 2" key="1">
    <citation type="submission" date="2016-12" db="EMBL/GenBank/DDBJ databases">
        <authorList>
            <person name="Song W.-J."/>
            <person name="Kurnit D.M."/>
        </authorList>
    </citation>
    <scope>NUCLEOTIDE SEQUENCE [LARGE SCALE GENOMIC DNA]</scope>
    <source>
        <strain evidence="1 2">STM7296</strain>
    </source>
</reference>